<proteinExistence type="predicted"/>
<feature type="region of interest" description="Disordered" evidence="1">
    <location>
        <begin position="94"/>
        <end position="137"/>
    </location>
</feature>
<comment type="caution">
    <text evidence="2">The sequence shown here is derived from an EMBL/GenBank/DDBJ whole genome shotgun (WGS) entry which is preliminary data.</text>
</comment>
<accession>A0ABV2WZL4</accession>
<name>A0ABV2WZL4_9NOCA</name>
<dbReference type="EMBL" id="JBEYBF010000035">
    <property type="protein sequence ID" value="MEU1956291.1"/>
    <property type="molecule type" value="Genomic_DNA"/>
</dbReference>
<protein>
    <submittedName>
        <fullName evidence="2">DUF5994 family protein</fullName>
    </submittedName>
</protein>
<evidence type="ECO:0000256" key="1">
    <source>
        <dbReference type="SAM" id="MobiDB-lite"/>
    </source>
</evidence>
<evidence type="ECO:0000313" key="3">
    <source>
        <dbReference type="Proteomes" id="UP001550628"/>
    </source>
</evidence>
<feature type="compositionally biased region" description="Low complexity" evidence="1">
    <location>
        <begin position="97"/>
        <end position="108"/>
    </location>
</feature>
<reference evidence="2 3" key="1">
    <citation type="submission" date="2024-06" db="EMBL/GenBank/DDBJ databases">
        <title>The Natural Products Discovery Center: Release of the First 8490 Sequenced Strains for Exploring Actinobacteria Biosynthetic Diversity.</title>
        <authorList>
            <person name="Kalkreuter E."/>
            <person name="Kautsar S.A."/>
            <person name="Yang D."/>
            <person name="Bader C.D."/>
            <person name="Teijaro C.N."/>
            <person name="Fluegel L."/>
            <person name="Davis C.M."/>
            <person name="Simpson J.R."/>
            <person name="Lauterbach L."/>
            <person name="Steele A.D."/>
            <person name="Gui C."/>
            <person name="Meng S."/>
            <person name="Li G."/>
            <person name="Viehrig K."/>
            <person name="Ye F."/>
            <person name="Su P."/>
            <person name="Kiefer A.F."/>
            <person name="Nichols A."/>
            <person name="Cepeda A.J."/>
            <person name="Yan W."/>
            <person name="Fan B."/>
            <person name="Jiang Y."/>
            <person name="Adhikari A."/>
            <person name="Zheng C.-J."/>
            <person name="Schuster L."/>
            <person name="Cowan T.M."/>
            <person name="Smanski M.J."/>
            <person name="Chevrette M.G."/>
            <person name="De Carvalho L.P.S."/>
            <person name="Shen B."/>
        </authorList>
    </citation>
    <scope>NUCLEOTIDE SEQUENCE [LARGE SCALE GENOMIC DNA]</scope>
    <source>
        <strain evidence="2 3">NPDC019708</strain>
    </source>
</reference>
<gene>
    <name evidence="2" type="ORF">ABZ510_31150</name>
</gene>
<organism evidence="2 3">
    <name type="scientific">Nocardia rhamnosiphila</name>
    <dbReference type="NCBI Taxonomy" id="426716"/>
    <lineage>
        <taxon>Bacteria</taxon>
        <taxon>Bacillati</taxon>
        <taxon>Actinomycetota</taxon>
        <taxon>Actinomycetes</taxon>
        <taxon>Mycobacteriales</taxon>
        <taxon>Nocardiaceae</taxon>
        <taxon>Nocardia</taxon>
    </lineage>
</organism>
<dbReference type="Proteomes" id="UP001550628">
    <property type="component" value="Unassembled WGS sequence"/>
</dbReference>
<keyword evidence="3" id="KW-1185">Reference proteome</keyword>
<dbReference type="Pfam" id="PF19457">
    <property type="entry name" value="DUF5994"/>
    <property type="match status" value="1"/>
</dbReference>
<evidence type="ECO:0000313" key="2">
    <source>
        <dbReference type="EMBL" id="MEU1956291.1"/>
    </source>
</evidence>
<dbReference type="InterPro" id="IPR046036">
    <property type="entry name" value="DUF5994"/>
</dbReference>
<sequence length="137" mass="15022">MHLHPNPGDYIDATWWPRTSNLATELPGLITALQLRTGPISHVVYDPTAWLPSGRHLLMDDRDVRLDPYPFELFDTMYAYGTSSMIVLQVVHPSTETGPAPTATGGPTRIPSPHTANQNNEPRPITNHAAMGGSADR</sequence>
<dbReference type="RefSeq" id="WP_356959002.1">
    <property type="nucleotide sequence ID" value="NZ_JBEYBD010000021.1"/>
</dbReference>